<keyword evidence="1" id="KW-1133">Transmembrane helix</keyword>
<evidence type="ECO:0000313" key="2">
    <source>
        <dbReference type="EMBL" id="SQB35177.1"/>
    </source>
</evidence>
<name>A0A2X2W6X2_CLOCO</name>
<keyword evidence="1" id="KW-0472">Membrane</keyword>
<evidence type="ECO:0000256" key="1">
    <source>
        <dbReference type="SAM" id="Phobius"/>
    </source>
</evidence>
<gene>
    <name evidence="2" type="ORF">NCTC13028_01793</name>
</gene>
<dbReference type="RefSeq" id="WP_111921582.1">
    <property type="nucleotide sequence ID" value="NZ_UAWC01000023.1"/>
</dbReference>
<proteinExistence type="predicted"/>
<dbReference type="AlphaFoldDB" id="A0A2X2W6X2"/>
<reference evidence="2 3" key="1">
    <citation type="submission" date="2018-06" db="EMBL/GenBank/DDBJ databases">
        <authorList>
            <consortium name="Pathogen Informatics"/>
            <person name="Doyle S."/>
        </authorList>
    </citation>
    <scope>NUCLEOTIDE SEQUENCE [LARGE SCALE GENOMIC DNA]</scope>
    <source>
        <strain evidence="2 3">NCTC13028</strain>
    </source>
</reference>
<organism evidence="2 3">
    <name type="scientific">Clostridium cochlearium</name>
    <dbReference type="NCBI Taxonomy" id="1494"/>
    <lineage>
        <taxon>Bacteria</taxon>
        <taxon>Bacillati</taxon>
        <taxon>Bacillota</taxon>
        <taxon>Clostridia</taxon>
        <taxon>Eubacteriales</taxon>
        <taxon>Clostridiaceae</taxon>
        <taxon>Clostridium</taxon>
    </lineage>
</organism>
<feature type="transmembrane region" description="Helical" evidence="1">
    <location>
        <begin position="392"/>
        <end position="413"/>
    </location>
</feature>
<dbReference type="Proteomes" id="UP000250223">
    <property type="component" value="Unassembled WGS sequence"/>
</dbReference>
<dbReference type="EMBL" id="UAWC01000023">
    <property type="protein sequence ID" value="SQB35177.1"/>
    <property type="molecule type" value="Genomic_DNA"/>
</dbReference>
<accession>A0A2X2W6X2</accession>
<protein>
    <submittedName>
        <fullName evidence="2">Domain of uncharacterized function (DUF1994)</fullName>
    </submittedName>
</protein>
<evidence type="ECO:0000313" key="3">
    <source>
        <dbReference type="Proteomes" id="UP000250223"/>
    </source>
</evidence>
<keyword evidence="1" id="KW-0812">Transmembrane</keyword>
<sequence length="519" mass="58650">MKGSFVVQSNNGFFPEPEDNVMDSIFKQYERVIVESLISSFGLDFLVKDQHGGDVDTIHNVRKISKDEKMTYKNEMNQSNYDNRGNYNSSEYHSDKRYIEKNRQVKKDKENGNLYDAYTGEKIRVNEKSDLDHVMSAKEIHDDRGRVLAGLKGTDLANSEENLNATNPRTNRTKKADSMDKFLDKYGDEYTDEQKANMKKSDAIARKSYEAKLAKAYYTSPQFGKDVTFAAGNVGVRMGLRQALGFVFAEMWFAVKEEFEKVGREFDFGKLLTAIGNGIKRGFENAKGKYKELFEKFKEGAIAGALSSLTTTLCNIFFTTAKNVVKVIRQSYASVVEAGKVLFINPDNLPFGERIRAIVKILATGASVVAGSLVVEALSKTPIAGIPIIGDIIQTFCGALVTGILSCTLLYFFDRSEIMNKLVRTLNKIHTIDTEVDYFYRQAEYFEKYAAELMNIDLDKFKEETLMYSNIATDLTESKNEDELNTLLKKALNLIGVSIPWEGDFDNFMNNKNLTLVFE</sequence>